<dbReference type="InterPro" id="IPR001901">
    <property type="entry name" value="Translocase_SecE/Sec61-g"/>
</dbReference>
<keyword evidence="9" id="KW-0997">Cell inner membrane</keyword>
<organism evidence="10 11">
    <name type="scientific">Buchnera aphidicola subsp. Acyrthosiphon pisum (strain 5A)</name>
    <dbReference type="NCBI Taxonomy" id="563178"/>
    <lineage>
        <taxon>Bacteria</taxon>
        <taxon>Pseudomonadati</taxon>
        <taxon>Pseudomonadota</taxon>
        <taxon>Gammaproteobacteria</taxon>
        <taxon>Enterobacterales</taxon>
        <taxon>Erwiniaceae</taxon>
        <taxon>Buchnera</taxon>
    </lineage>
</organism>
<evidence type="ECO:0000256" key="8">
    <source>
        <dbReference type="ARBA" id="ARBA00023136"/>
    </source>
</evidence>
<dbReference type="PANTHER" id="PTHR33910:SF1">
    <property type="entry name" value="PROTEIN TRANSLOCASE SUBUNIT SECE"/>
    <property type="match status" value="1"/>
</dbReference>
<feature type="transmembrane region" description="Helical" evidence="9">
    <location>
        <begin position="91"/>
        <end position="111"/>
    </location>
</feature>
<keyword evidence="5 9" id="KW-0653">Protein transport</keyword>
<dbReference type="AlphaFoldDB" id="A0A7U3YA54"/>
<dbReference type="KEGG" id="bap:BUAP5A_039"/>
<evidence type="ECO:0000256" key="2">
    <source>
        <dbReference type="ARBA" id="ARBA00022448"/>
    </source>
</evidence>
<keyword evidence="2 9" id="KW-0813">Transport</keyword>
<dbReference type="Pfam" id="PF00584">
    <property type="entry name" value="SecE"/>
    <property type="match status" value="1"/>
</dbReference>
<evidence type="ECO:0000256" key="4">
    <source>
        <dbReference type="ARBA" id="ARBA00022692"/>
    </source>
</evidence>
<dbReference type="EMBL" id="CP001161">
    <property type="protein sequence ID" value="ACL30424.1"/>
    <property type="molecule type" value="Genomic_DNA"/>
</dbReference>
<dbReference type="GO" id="GO:0008320">
    <property type="term" value="F:protein transmembrane transporter activity"/>
    <property type="evidence" value="ECO:0007669"/>
    <property type="project" value="UniProtKB-UniRule"/>
</dbReference>
<keyword evidence="4 9" id="KW-0812">Transmembrane</keyword>
<evidence type="ECO:0000256" key="1">
    <source>
        <dbReference type="ARBA" id="ARBA00004370"/>
    </source>
</evidence>
<comment type="function">
    <text evidence="9">Essential subunit of the Sec protein translocation channel SecYEG. Clamps together the 2 halves of SecY. May contact the channel plug during translocation.</text>
</comment>
<evidence type="ECO:0000256" key="6">
    <source>
        <dbReference type="ARBA" id="ARBA00022989"/>
    </source>
</evidence>
<dbReference type="GO" id="GO:0009306">
    <property type="term" value="P:protein secretion"/>
    <property type="evidence" value="ECO:0007669"/>
    <property type="project" value="UniProtKB-UniRule"/>
</dbReference>
<keyword evidence="6 9" id="KW-1133">Transmembrane helix</keyword>
<dbReference type="InterPro" id="IPR005807">
    <property type="entry name" value="SecE_bac"/>
</dbReference>
<dbReference type="Gene3D" id="1.20.5.1030">
    <property type="entry name" value="Preprotein translocase secy subunit"/>
    <property type="match status" value="1"/>
</dbReference>
<keyword evidence="8 9" id="KW-0472">Membrane</keyword>
<proteinExistence type="inferred from homology"/>
<dbReference type="GO" id="GO:0005886">
    <property type="term" value="C:plasma membrane"/>
    <property type="evidence" value="ECO:0007669"/>
    <property type="project" value="UniProtKB-UniRule"/>
</dbReference>
<feature type="transmembrane region" description="Helical" evidence="9">
    <location>
        <begin position="43"/>
        <end position="62"/>
    </location>
</feature>
<dbReference type="PANTHER" id="PTHR33910">
    <property type="entry name" value="PROTEIN TRANSLOCASE SUBUNIT SECE"/>
    <property type="match status" value="1"/>
</dbReference>
<name>A0A7U3YA54_BUCA5</name>
<comment type="subcellular location">
    <subcellularLocation>
        <location evidence="1">Membrane</location>
    </subcellularLocation>
</comment>
<comment type="subunit">
    <text evidence="9">Component of the Sec protein translocase complex. Heterotrimer consisting of SecY, SecE and SecG subunits. The heterotrimers can form oligomers, although 1 heterotrimer is thought to be able to translocate proteins. Interacts with the ribosome. Interacts with SecDF, and other proteins may be involved. Interacts with SecA.</text>
</comment>
<evidence type="ECO:0000313" key="10">
    <source>
        <dbReference type="EMBL" id="ACL30424.1"/>
    </source>
</evidence>
<dbReference type="RefSeq" id="WP_009874001.1">
    <property type="nucleotide sequence ID" value="NC_011833.1"/>
</dbReference>
<evidence type="ECO:0000256" key="5">
    <source>
        <dbReference type="ARBA" id="ARBA00022927"/>
    </source>
</evidence>
<gene>
    <name evidence="9 10" type="primary">secE</name>
    <name evidence="10" type="ordered locus">BUAP5A_039</name>
</gene>
<dbReference type="NCBIfam" id="TIGR00964">
    <property type="entry name" value="secE_bact"/>
    <property type="match status" value="1"/>
</dbReference>
<comment type="caution">
    <text evidence="9">Lacks conserved residue(s) required for the propagation of feature annotation.</text>
</comment>
<dbReference type="HAMAP" id="MF_00422">
    <property type="entry name" value="SecE"/>
    <property type="match status" value="1"/>
</dbReference>
<dbReference type="OrthoDB" id="9806365at2"/>
<reference evidence="10 11" key="1">
    <citation type="journal article" date="2009" name="Science">
        <title>The dynamics and time scale of ongoing genomic erosion in symbiotic bacteria.</title>
        <authorList>
            <person name="Moran N.A."/>
            <person name="McLaughlin H.J."/>
            <person name="Sorek R."/>
        </authorList>
    </citation>
    <scope>NUCLEOTIDE SEQUENCE [LARGE SCALE GENOMIC DNA]</scope>
    <source>
        <strain evidence="10 11">5A</strain>
    </source>
</reference>
<evidence type="ECO:0000256" key="3">
    <source>
        <dbReference type="ARBA" id="ARBA00022475"/>
    </source>
</evidence>
<keyword evidence="7 9" id="KW-0811">Translocation</keyword>
<evidence type="ECO:0000256" key="9">
    <source>
        <dbReference type="HAMAP-Rule" id="MF_00422"/>
    </source>
</evidence>
<comment type="similarity">
    <text evidence="9">Belongs to the SecE/SEC61-gamma family.</text>
</comment>
<dbReference type="GO" id="GO:0043952">
    <property type="term" value="P:protein transport by the Sec complex"/>
    <property type="evidence" value="ECO:0007669"/>
    <property type="project" value="UniProtKB-UniRule"/>
</dbReference>
<evidence type="ECO:0000313" key="11">
    <source>
        <dbReference type="Proteomes" id="UP000006904"/>
    </source>
</evidence>
<feature type="transmembrane region" description="Helical" evidence="9">
    <location>
        <begin position="20"/>
        <end position="37"/>
    </location>
</feature>
<dbReference type="PRINTS" id="PR01650">
    <property type="entry name" value="SECETRNLCASE"/>
</dbReference>
<evidence type="ECO:0000256" key="7">
    <source>
        <dbReference type="ARBA" id="ARBA00023010"/>
    </source>
</evidence>
<dbReference type="Proteomes" id="UP000006904">
    <property type="component" value="Chromosome"/>
</dbReference>
<dbReference type="InterPro" id="IPR038379">
    <property type="entry name" value="SecE_sf"/>
</dbReference>
<keyword evidence="3 9" id="KW-1003">Cell membrane</keyword>
<accession>A0A7U3YA54</accession>
<protein>
    <recommendedName>
        <fullName evidence="9">Protein translocase subunit SecE</fullName>
    </recommendedName>
</protein>
<dbReference type="GO" id="GO:0006605">
    <property type="term" value="P:protein targeting"/>
    <property type="evidence" value="ECO:0007669"/>
    <property type="project" value="UniProtKB-UniRule"/>
</dbReference>
<dbReference type="GO" id="GO:0065002">
    <property type="term" value="P:intracellular protein transmembrane transport"/>
    <property type="evidence" value="ECO:0007669"/>
    <property type="project" value="UniProtKB-UniRule"/>
</dbReference>
<sequence length="127" mass="15292">MNKHHYNRNKHKIPEKVKWISISIFFILSFFINMCFYETQLFIRIFIISCLMLCAIGTMIYTKKGKDILLYIVMSKKEMQKIIWPKYKETLYTTLIVISVTIFISFILWSIDSVIFRLIAFIISLRF</sequence>